<reference evidence="1" key="1">
    <citation type="journal article" date="2021" name="Environ. Microbiol.">
        <title>Gene family expansions and transcriptome signatures uncover fungal adaptations to wood decay.</title>
        <authorList>
            <person name="Hage H."/>
            <person name="Miyauchi S."/>
            <person name="Viragh M."/>
            <person name="Drula E."/>
            <person name="Min B."/>
            <person name="Chaduli D."/>
            <person name="Navarro D."/>
            <person name="Favel A."/>
            <person name="Norest M."/>
            <person name="Lesage-Meessen L."/>
            <person name="Balint B."/>
            <person name="Merenyi Z."/>
            <person name="de Eugenio L."/>
            <person name="Morin E."/>
            <person name="Martinez A.T."/>
            <person name="Baldrian P."/>
            <person name="Stursova M."/>
            <person name="Martinez M.J."/>
            <person name="Novotny C."/>
            <person name="Magnuson J.K."/>
            <person name="Spatafora J.W."/>
            <person name="Maurice S."/>
            <person name="Pangilinan J."/>
            <person name="Andreopoulos W."/>
            <person name="LaButti K."/>
            <person name="Hundley H."/>
            <person name="Na H."/>
            <person name="Kuo A."/>
            <person name="Barry K."/>
            <person name="Lipzen A."/>
            <person name="Henrissat B."/>
            <person name="Riley R."/>
            <person name="Ahrendt S."/>
            <person name="Nagy L.G."/>
            <person name="Grigoriev I.V."/>
            <person name="Martin F."/>
            <person name="Rosso M.N."/>
        </authorList>
    </citation>
    <scope>NUCLEOTIDE SEQUENCE</scope>
    <source>
        <strain evidence="1">CBS 384.51</strain>
    </source>
</reference>
<protein>
    <submittedName>
        <fullName evidence="1">NUC188 domain-containing protein</fullName>
    </submittedName>
</protein>
<comment type="caution">
    <text evidence="1">The sequence shown here is derived from an EMBL/GenBank/DDBJ whole genome shotgun (WGS) entry which is preliminary data.</text>
</comment>
<gene>
    <name evidence="1" type="ORF">BDY19DRAFT_953347</name>
</gene>
<keyword evidence="2" id="KW-1185">Reference proteome</keyword>
<evidence type="ECO:0000313" key="1">
    <source>
        <dbReference type="EMBL" id="KAI0087814.1"/>
    </source>
</evidence>
<sequence>MSGKRKESPNDMPGREKKKQKTALARTIAVQPSSSGVKAVAGSSKTVQFENAKPLPESLDVEKFAEARAFEISAMHTAMENARASTTHRAWQQLPRHLRRRAASHDVRRVPLKLRDKARAEMDTPKVKPKKHIPQRGKARRVPRAQELLKRQRDKVWLESHLWHAKRMHMEDMWGYRLATTPTEKSFRPSHRASVHGSILHDASYLGLIEMKGPHHALQCILDRCSDCQAPSPAAKRFATGARACDTHIYKRDAYPLDLIAPAKVLWRPVSGSSSSSNIRNSTSASTGEHIPKKASGPRKKGKERESATVQPPEDQRTVWIWVHPSVFDEIFQELSICISLSLEAIKIANPSSHSTVEIADLRQHLNVFEIMGPKASQIIRGAFKPAFDDGRDEFKKCWAALADLQSTASVPRNTVIGFKVHDPRLSFPPKNATVSIGNPKDSGPSVPVMGFYPTSSLASSTIWDEDIRQPLLKPKYKKKDIDERRSKNLVPGTPLQSQKEDDRIPVLMIQHSVENSSSQTPGSPFSDSPSLHGWTLIIPAGWSMAFLPSLFHTGTRVGGQRERQTQSFESSRPFFPRDYPSTASYNKFVDERGDEERERWEKKPKAKRPSWEKLGVRSPWKPDWEVVLGLKEPSPFSEKASDENGDVEDLITADRSEDAMEVEVRAESFTCQPWLLRGLGITSLLTSMGSNSSENRVDALLSFVDNLRAKRSIPLLMAEASDVYDPPRVSPEDIYRSALVRIALRLVGRGCPSDMAIVYGMTDEEIVKSNQSKQDIEPVDIDEEDTQSIPIPPHETIAGYVTTGSFSLSLGEGSALGAIPLTKLIGLQLQAKRLMQTGVLVKVRNRHEVVCRTARVLVLED</sequence>
<dbReference type="EMBL" id="MU274916">
    <property type="protein sequence ID" value="KAI0087814.1"/>
    <property type="molecule type" value="Genomic_DNA"/>
</dbReference>
<accession>A0ACB8U0Q3</accession>
<proteinExistence type="predicted"/>
<evidence type="ECO:0000313" key="2">
    <source>
        <dbReference type="Proteomes" id="UP001055072"/>
    </source>
</evidence>
<dbReference type="Proteomes" id="UP001055072">
    <property type="component" value="Unassembled WGS sequence"/>
</dbReference>
<name>A0ACB8U0Q3_9APHY</name>
<organism evidence="1 2">
    <name type="scientific">Irpex rosettiformis</name>
    <dbReference type="NCBI Taxonomy" id="378272"/>
    <lineage>
        <taxon>Eukaryota</taxon>
        <taxon>Fungi</taxon>
        <taxon>Dikarya</taxon>
        <taxon>Basidiomycota</taxon>
        <taxon>Agaricomycotina</taxon>
        <taxon>Agaricomycetes</taxon>
        <taxon>Polyporales</taxon>
        <taxon>Irpicaceae</taxon>
        <taxon>Irpex</taxon>
    </lineage>
</organism>